<name>A0A5C1K8X2_9CAUD</name>
<dbReference type="EMBL" id="MN148435">
    <property type="protein sequence ID" value="QEM42610.1"/>
    <property type="molecule type" value="Genomic_DNA"/>
</dbReference>
<evidence type="ECO:0000313" key="1">
    <source>
        <dbReference type="EMBL" id="QEM42610.1"/>
    </source>
</evidence>
<protein>
    <submittedName>
        <fullName evidence="1">Uncharacterized protein</fullName>
    </submittedName>
</protein>
<keyword evidence="2" id="KW-1185">Reference proteome</keyword>
<organism evidence="1 2">
    <name type="scientific">Shigella phage SGF2</name>
    <dbReference type="NCBI Taxonomy" id="2601630"/>
    <lineage>
        <taxon>Viruses</taxon>
        <taxon>Duplodnaviria</taxon>
        <taxon>Heunggongvirae</taxon>
        <taxon>Uroviricota</taxon>
        <taxon>Caudoviricetes</taxon>
        <taxon>Mktvariviridae</taxon>
        <taxon>Gordonclarkvirinae</taxon>
        <taxon>Kuravirus</taxon>
        <taxon>Kuravirus SGF2</taxon>
    </lineage>
</organism>
<evidence type="ECO:0000313" key="2">
    <source>
        <dbReference type="Proteomes" id="UP000324598"/>
    </source>
</evidence>
<dbReference type="Proteomes" id="UP000324598">
    <property type="component" value="Segment"/>
</dbReference>
<dbReference type="KEGG" id="vg:77950129"/>
<proteinExistence type="predicted"/>
<accession>A0A5C1K8X2</accession>
<dbReference type="GeneID" id="77950129"/>
<dbReference type="RefSeq" id="YP_010673826.1">
    <property type="nucleotide sequence ID" value="NC_070988.1"/>
</dbReference>
<reference evidence="1 2" key="1">
    <citation type="submission" date="2019-07" db="EMBL/GenBank/DDBJ databases">
        <title>Complete genome sequence of SGF2, a novel phage infecting Shigella flexneri.</title>
        <authorList>
            <person name="Lu H."/>
            <person name="Liu X."/>
            <person name="Lu M."/>
            <person name="Liu H."/>
        </authorList>
    </citation>
    <scope>NUCLEOTIDE SEQUENCE [LARGE SCALE GENOMIC DNA]</scope>
</reference>
<sequence>MSRMYYLSSERKKISLLKERMVYRDYIRDQHNEMLKKQADSNLHYQRIVEKSNFKGLLEW</sequence>